<evidence type="ECO:0000256" key="4">
    <source>
        <dbReference type="ARBA" id="ARBA00022840"/>
    </source>
</evidence>
<gene>
    <name evidence="8" type="primary">clpX</name>
    <name evidence="8" type="ORF">SOP96_19065</name>
</gene>
<dbReference type="GO" id="GO:0006508">
    <property type="term" value="P:proteolysis"/>
    <property type="evidence" value="ECO:0007669"/>
    <property type="project" value="UniProtKB-KW"/>
</dbReference>
<evidence type="ECO:0000256" key="3">
    <source>
        <dbReference type="ARBA" id="ARBA00022833"/>
    </source>
</evidence>
<dbReference type="SMART" id="SM00382">
    <property type="entry name" value="AAA"/>
    <property type="match status" value="1"/>
</dbReference>
<dbReference type="SUPFAM" id="SSF57716">
    <property type="entry name" value="Glucocorticoid receptor-like (DNA-binding domain)"/>
    <property type="match status" value="1"/>
</dbReference>
<feature type="binding site" evidence="6">
    <location>
        <position position="9"/>
    </location>
    <ligand>
        <name>Zn(2+)</name>
        <dbReference type="ChEBI" id="CHEBI:29105"/>
    </ligand>
</feature>
<keyword evidence="9" id="KW-1185">Reference proteome</keyword>
<dbReference type="InterPro" id="IPR019489">
    <property type="entry name" value="Clp_ATPase_C"/>
</dbReference>
<feature type="binding site" evidence="6">
    <location>
        <position position="28"/>
    </location>
    <ligand>
        <name>Zn(2+)</name>
        <dbReference type="ChEBI" id="CHEBI:29105"/>
    </ligand>
</feature>
<keyword evidence="5 6" id="KW-0143">Chaperone</keyword>
<dbReference type="InterPro" id="IPR003593">
    <property type="entry name" value="AAA+_ATPase"/>
</dbReference>
<dbReference type="GO" id="GO:0005524">
    <property type="term" value="F:ATP binding"/>
    <property type="evidence" value="ECO:0007669"/>
    <property type="project" value="UniProtKB-KW"/>
</dbReference>
<dbReference type="Proteomes" id="UP001348397">
    <property type="component" value="Unassembled WGS sequence"/>
</dbReference>
<evidence type="ECO:0000256" key="1">
    <source>
        <dbReference type="ARBA" id="ARBA00022723"/>
    </source>
</evidence>
<dbReference type="InterPro" id="IPR038366">
    <property type="entry name" value="Znf_CppX_C4_sf"/>
</dbReference>
<feature type="binding site" evidence="6">
    <location>
        <position position="6"/>
    </location>
    <ligand>
        <name>Zn(2+)</name>
        <dbReference type="ChEBI" id="CHEBI:29105"/>
    </ligand>
</feature>
<dbReference type="PANTHER" id="PTHR48102">
    <property type="entry name" value="ATP-DEPENDENT CLP PROTEASE ATP-BINDING SUBUNIT CLPX-LIKE, MITOCHONDRIAL-RELATED"/>
    <property type="match status" value="1"/>
</dbReference>
<evidence type="ECO:0000313" key="8">
    <source>
        <dbReference type="EMBL" id="MEC3877814.1"/>
    </source>
</evidence>
<dbReference type="InterPro" id="IPR059188">
    <property type="entry name" value="Znf_CLPX-like"/>
</dbReference>
<evidence type="ECO:0000313" key="9">
    <source>
        <dbReference type="Proteomes" id="UP001348397"/>
    </source>
</evidence>
<evidence type="ECO:0000256" key="2">
    <source>
        <dbReference type="ARBA" id="ARBA00022741"/>
    </source>
</evidence>
<accession>A0ABU6HYF9</accession>
<protein>
    <submittedName>
        <fullName evidence="8">ATP-dependent Clp protease ATP-binding subunit ClpX</fullName>
    </submittedName>
</protein>
<dbReference type="RefSeq" id="WP_326322462.1">
    <property type="nucleotide sequence ID" value="NZ_JAYLAA010000068.1"/>
</dbReference>
<dbReference type="Gene3D" id="6.20.220.10">
    <property type="entry name" value="ClpX chaperone, C4-type zinc finger domain"/>
    <property type="match status" value="1"/>
</dbReference>
<dbReference type="Pfam" id="PF07724">
    <property type="entry name" value="AAA_2"/>
    <property type="match status" value="1"/>
</dbReference>
<dbReference type="Pfam" id="PF10431">
    <property type="entry name" value="ClpB_D2-small"/>
    <property type="match status" value="1"/>
</dbReference>
<evidence type="ECO:0000256" key="5">
    <source>
        <dbReference type="ARBA" id="ARBA00023186"/>
    </source>
</evidence>
<comment type="similarity">
    <text evidence="6">Belongs to the ClpX chaperone family.</text>
</comment>
<dbReference type="GO" id="GO:0008233">
    <property type="term" value="F:peptidase activity"/>
    <property type="evidence" value="ECO:0007669"/>
    <property type="project" value="UniProtKB-KW"/>
</dbReference>
<dbReference type="SUPFAM" id="SSF52540">
    <property type="entry name" value="P-loop containing nucleoside triphosphate hydrolases"/>
    <property type="match status" value="1"/>
</dbReference>
<dbReference type="Gene3D" id="1.10.8.60">
    <property type="match status" value="1"/>
</dbReference>
<dbReference type="NCBIfam" id="TIGR00382">
    <property type="entry name" value="clpX"/>
    <property type="match status" value="1"/>
</dbReference>
<keyword evidence="3 6" id="KW-0862">Zinc</keyword>
<dbReference type="Gene3D" id="3.40.50.300">
    <property type="entry name" value="P-loop containing nucleotide triphosphate hydrolases"/>
    <property type="match status" value="1"/>
</dbReference>
<dbReference type="EMBL" id="JAYLAA010000068">
    <property type="protein sequence ID" value="MEC3877814.1"/>
    <property type="molecule type" value="Genomic_DNA"/>
</dbReference>
<dbReference type="PROSITE" id="PS51902">
    <property type="entry name" value="CLPX_ZB"/>
    <property type="match status" value="1"/>
</dbReference>
<keyword evidence="8" id="KW-0645">Protease</keyword>
<keyword evidence="4 8" id="KW-0067">ATP-binding</keyword>
<organism evidence="8 9">
    <name type="scientific">Chryseobacterium salviniae</name>
    <dbReference type="NCBI Taxonomy" id="3101750"/>
    <lineage>
        <taxon>Bacteria</taxon>
        <taxon>Pseudomonadati</taxon>
        <taxon>Bacteroidota</taxon>
        <taxon>Flavobacteriia</taxon>
        <taxon>Flavobacteriales</taxon>
        <taxon>Weeksellaceae</taxon>
        <taxon>Chryseobacterium group</taxon>
        <taxon>Chryseobacterium</taxon>
    </lineage>
</organism>
<proteinExistence type="inferred from homology"/>
<dbReference type="InterPro" id="IPR003959">
    <property type="entry name" value="ATPase_AAA_core"/>
</dbReference>
<feature type="domain" description="ClpX-type ZB" evidence="7">
    <location>
        <begin position="1"/>
        <end position="47"/>
    </location>
</feature>
<dbReference type="InterPro" id="IPR027417">
    <property type="entry name" value="P-loop_NTPase"/>
</dbReference>
<dbReference type="SMART" id="SM00994">
    <property type="entry name" value="zf-C4_ClpX"/>
    <property type="match status" value="1"/>
</dbReference>
<dbReference type="InterPro" id="IPR025662">
    <property type="entry name" value="Sigma_54_int_dom_ATP-bd_1"/>
</dbReference>
<dbReference type="InterPro" id="IPR050052">
    <property type="entry name" value="ATP-dep_Clp_protease_ClpX"/>
</dbReference>
<sequence length="395" mass="44406">MNSNQCSFCGRKRNEVQMLISGQNGFICENCIEQAHAIVKDSSAKTGFSPAENIEELKKPKEIKEFLDQYVIGQDQAKKQLSIAVYNHYKRLLHAQDENREVELEKSNIIMIGETGTGKTLLAKTIARELNVPFCIVDATILTEAGYVGEDVESILSRLLMVADYDVEKAERGIVFIDEIDKIARKSDNPSITRDVSGEGVQQGLLKLLEGSIVNVPPQGGRKHPDQKYIQVNTQNILFIAGGAFDGIKEIIERRMNKQAIGFSAEKLNNTNEDEYILTNINAIDLRSFGLIPELLGRFPIITYLDKLTKETMIRIMKEPKNSIVNQFIELFKMDGTNLVFTDGAIEKIVEETIEKGLGARGLRGTTEKVLEDYMFSIGEEKEIILTEDYIFVKN</sequence>
<dbReference type="CDD" id="cd19497">
    <property type="entry name" value="RecA-like_ClpX"/>
    <property type="match status" value="1"/>
</dbReference>
<evidence type="ECO:0000256" key="6">
    <source>
        <dbReference type="PROSITE-ProRule" id="PRU01250"/>
    </source>
</evidence>
<keyword evidence="1 6" id="KW-0479">Metal-binding</keyword>
<dbReference type="PANTHER" id="PTHR48102:SF7">
    <property type="entry name" value="ATP-DEPENDENT CLP PROTEASE ATP-BINDING SUBUNIT CLPX-LIKE, MITOCHONDRIAL"/>
    <property type="match status" value="1"/>
</dbReference>
<dbReference type="InterPro" id="IPR004487">
    <property type="entry name" value="Clp_protease_ATP-bd_su_ClpX"/>
</dbReference>
<dbReference type="Pfam" id="PF06689">
    <property type="entry name" value="zf-C4_ClpX"/>
    <property type="match status" value="1"/>
</dbReference>
<keyword evidence="8" id="KW-0378">Hydrolase</keyword>
<dbReference type="SMART" id="SM01086">
    <property type="entry name" value="ClpB_D2-small"/>
    <property type="match status" value="1"/>
</dbReference>
<dbReference type="NCBIfam" id="NF003745">
    <property type="entry name" value="PRK05342.1"/>
    <property type="match status" value="1"/>
</dbReference>
<name>A0ABU6HYF9_9FLAO</name>
<reference evidence="8 9" key="1">
    <citation type="submission" date="2024-01" db="EMBL/GenBank/DDBJ databases">
        <title>Chryseobacterium sp. T9W2-O.</title>
        <authorList>
            <person name="Maltman C."/>
        </authorList>
    </citation>
    <scope>NUCLEOTIDE SEQUENCE [LARGE SCALE GENOMIC DNA]</scope>
    <source>
        <strain evidence="8 9">T9W2-O</strain>
    </source>
</reference>
<evidence type="ECO:0000259" key="7">
    <source>
        <dbReference type="PROSITE" id="PS51902"/>
    </source>
</evidence>
<feature type="binding site" evidence="6">
    <location>
        <position position="31"/>
    </location>
    <ligand>
        <name>Zn(2+)</name>
        <dbReference type="ChEBI" id="CHEBI:29105"/>
    </ligand>
</feature>
<keyword evidence="2" id="KW-0547">Nucleotide-binding</keyword>
<comment type="caution">
    <text evidence="8">The sequence shown here is derived from an EMBL/GenBank/DDBJ whole genome shotgun (WGS) entry which is preliminary data.</text>
</comment>
<dbReference type="InterPro" id="IPR010603">
    <property type="entry name" value="Znf_CppX_C4"/>
</dbReference>
<dbReference type="PROSITE" id="PS00675">
    <property type="entry name" value="SIGMA54_INTERACT_1"/>
    <property type="match status" value="1"/>
</dbReference>